<dbReference type="PROSITE" id="PS51891">
    <property type="entry name" value="CENP_V_GFA"/>
    <property type="match status" value="1"/>
</dbReference>
<organism evidence="5 6">
    <name type="scientific">Sphingomonas kyeonggiensis</name>
    <dbReference type="NCBI Taxonomy" id="1268553"/>
    <lineage>
        <taxon>Bacteria</taxon>
        <taxon>Pseudomonadati</taxon>
        <taxon>Pseudomonadota</taxon>
        <taxon>Alphaproteobacteria</taxon>
        <taxon>Sphingomonadales</taxon>
        <taxon>Sphingomonadaceae</taxon>
        <taxon>Sphingomonas</taxon>
    </lineage>
</organism>
<keyword evidence="6" id="KW-1185">Reference proteome</keyword>
<name>A0A7W6JU36_9SPHN</name>
<evidence type="ECO:0000313" key="5">
    <source>
        <dbReference type="EMBL" id="MBB4099612.1"/>
    </source>
</evidence>
<feature type="domain" description="CENP-V/GFA" evidence="4">
    <location>
        <begin position="3"/>
        <end position="111"/>
    </location>
</feature>
<reference evidence="5 6" key="1">
    <citation type="submission" date="2020-08" db="EMBL/GenBank/DDBJ databases">
        <title>Genomic Encyclopedia of Type Strains, Phase IV (KMG-IV): sequencing the most valuable type-strain genomes for metagenomic binning, comparative biology and taxonomic classification.</title>
        <authorList>
            <person name="Goeker M."/>
        </authorList>
    </citation>
    <scope>NUCLEOTIDE SEQUENCE [LARGE SCALE GENOMIC DNA]</scope>
    <source>
        <strain evidence="5 6">DSM 101806</strain>
    </source>
</reference>
<dbReference type="Gene3D" id="2.170.150.70">
    <property type="match status" value="1"/>
</dbReference>
<dbReference type="EMBL" id="JACIEH010000003">
    <property type="protein sequence ID" value="MBB4099612.1"/>
    <property type="molecule type" value="Genomic_DNA"/>
</dbReference>
<evidence type="ECO:0000256" key="3">
    <source>
        <dbReference type="ARBA" id="ARBA00022833"/>
    </source>
</evidence>
<accession>A0A7W6JU36</accession>
<protein>
    <recommendedName>
        <fullName evidence="4">CENP-V/GFA domain-containing protein</fullName>
    </recommendedName>
</protein>
<dbReference type="SUPFAM" id="SSF51316">
    <property type="entry name" value="Mss4-like"/>
    <property type="match status" value="1"/>
</dbReference>
<dbReference type="InterPro" id="IPR006913">
    <property type="entry name" value="CENP-V/GFA"/>
</dbReference>
<keyword evidence="2" id="KW-0479">Metal-binding</keyword>
<dbReference type="PANTHER" id="PTHR28620">
    <property type="entry name" value="CENTROMERE PROTEIN V"/>
    <property type="match status" value="1"/>
</dbReference>
<dbReference type="InterPro" id="IPR052355">
    <property type="entry name" value="CENP-V-like"/>
</dbReference>
<comment type="caution">
    <text evidence="5">The sequence shown here is derived from an EMBL/GenBank/DDBJ whole genome shotgun (WGS) entry which is preliminary data.</text>
</comment>
<dbReference type="GO" id="GO:0016846">
    <property type="term" value="F:carbon-sulfur lyase activity"/>
    <property type="evidence" value="ECO:0007669"/>
    <property type="project" value="InterPro"/>
</dbReference>
<dbReference type="GO" id="GO:0046872">
    <property type="term" value="F:metal ion binding"/>
    <property type="evidence" value="ECO:0007669"/>
    <property type="project" value="UniProtKB-KW"/>
</dbReference>
<gene>
    <name evidence="5" type="ORF">GGR46_003184</name>
</gene>
<dbReference type="AlphaFoldDB" id="A0A7W6JU36"/>
<evidence type="ECO:0000256" key="2">
    <source>
        <dbReference type="ARBA" id="ARBA00022723"/>
    </source>
</evidence>
<dbReference type="Pfam" id="PF04828">
    <property type="entry name" value="GFA"/>
    <property type="match status" value="1"/>
</dbReference>
<proteinExistence type="inferred from homology"/>
<keyword evidence="3" id="KW-0862">Zinc</keyword>
<dbReference type="InterPro" id="IPR011057">
    <property type="entry name" value="Mss4-like_sf"/>
</dbReference>
<dbReference type="PANTHER" id="PTHR28620:SF1">
    <property type="entry name" value="CENP-V_GFA DOMAIN-CONTAINING PROTEIN"/>
    <property type="match status" value="1"/>
</dbReference>
<sequence>MPFTGSCHCGAIAYTVDEDPPGQAMQCNCSICRRKAPLHHFTTPDRFTLHTPRDVVATYEFNHHVIQHHFCSNCGVAPFAEGRGPNGPMVEINLRCADGLDLDALTVQLYDGASR</sequence>
<evidence type="ECO:0000256" key="1">
    <source>
        <dbReference type="ARBA" id="ARBA00005495"/>
    </source>
</evidence>
<evidence type="ECO:0000259" key="4">
    <source>
        <dbReference type="PROSITE" id="PS51891"/>
    </source>
</evidence>
<dbReference type="Proteomes" id="UP000557392">
    <property type="component" value="Unassembled WGS sequence"/>
</dbReference>
<evidence type="ECO:0000313" key="6">
    <source>
        <dbReference type="Proteomes" id="UP000557392"/>
    </source>
</evidence>
<comment type="similarity">
    <text evidence="1">Belongs to the Gfa family.</text>
</comment>
<dbReference type="RefSeq" id="WP_183998995.1">
    <property type="nucleotide sequence ID" value="NZ_JACIEH010000003.1"/>
</dbReference>